<dbReference type="SUPFAM" id="SSF57959">
    <property type="entry name" value="Leucine zipper domain"/>
    <property type="match status" value="1"/>
</dbReference>
<dbReference type="Proteomes" id="UP000663853">
    <property type="component" value="Unassembled WGS sequence"/>
</dbReference>
<dbReference type="PANTHER" id="PTHR13044:SF14">
    <property type="entry name" value="CRYPTOCEPHAL, ISOFORM A"/>
    <property type="match status" value="1"/>
</dbReference>
<dbReference type="InterPro" id="IPR046347">
    <property type="entry name" value="bZIP_sf"/>
</dbReference>
<feature type="compositionally biased region" description="Low complexity" evidence="7">
    <location>
        <begin position="199"/>
        <end position="224"/>
    </location>
</feature>
<evidence type="ECO:0000256" key="4">
    <source>
        <dbReference type="ARBA" id="ARBA00023163"/>
    </source>
</evidence>
<accession>A0A8H3HA85</accession>
<feature type="region of interest" description="Disordered" evidence="7">
    <location>
        <begin position="1"/>
        <end position="46"/>
    </location>
</feature>
<dbReference type="GO" id="GO:0000977">
    <property type="term" value="F:RNA polymerase II transcription regulatory region sequence-specific DNA binding"/>
    <property type="evidence" value="ECO:0007669"/>
    <property type="project" value="TreeGrafter"/>
</dbReference>
<keyword evidence="5" id="KW-0539">Nucleus</keyword>
<feature type="compositionally biased region" description="Acidic residues" evidence="7">
    <location>
        <begin position="342"/>
        <end position="352"/>
    </location>
</feature>
<feature type="compositionally biased region" description="Polar residues" evidence="7">
    <location>
        <begin position="61"/>
        <end position="72"/>
    </location>
</feature>
<dbReference type="Gene3D" id="1.20.5.170">
    <property type="match status" value="1"/>
</dbReference>
<protein>
    <recommendedName>
        <fullName evidence="8">BZIP domain-containing protein</fullName>
    </recommendedName>
</protein>
<dbReference type="Pfam" id="PF07716">
    <property type="entry name" value="bZIP_2"/>
    <property type="match status" value="1"/>
</dbReference>
<dbReference type="GO" id="GO:0005634">
    <property type="term" value="C:nucleus"/>
    <property type="evidence" value="ECO:0007669"/>
    <property type="project" value="UniProtKB-SubCell"/>
</dbReference>
<evidence type="ECO:0000313" key="10">
    <source>
        <dbReference type="Proteomes" id="UP000663853"/>
    </source>
</evidence>
<keyword evidence="4" id="KW-0804">Transcription</keyword>
<feature type="compositionally biased region" description="Low complexity" evidence="7">
    <location>
        <begin position="325"/>
        <end position="341"/>
    </location>
</feature>
<keyword evidence="2" id="KW-0805">Transcription regulation</keyword>
<dbReference type="CDD" id="cd14705">
    <property type="entry name" value="bZIP_Zip1"/>
    <property type="match status" value="1"/>
</dbReference>
<feature type="region of interest" description="Disordered" evidence="7">
    <location>
        <begin position="321"/>
        <end position="363"/>
    </location>
</feature>
<evidence type="ECO:0000313" key="9">
    <source>
        <dbReference type="EMBL" id="CAE6491131.1"/>
    </source>
</evidence>
<feature type="domain" description="BZIP" evidence="8">
    <location>
        <begin position="256"/>
        <end position="312"/>
    </location>
</feature>
<feature type="compositionally biased region" description="Low complexity" evidence="7">
    <location>
        <begin position="11"/>
        <end position="21"/>
    </location>
</feature>
<dbReference type="PANTHER" id="PTHR13044">
    <property type="entry name" value="ACTIVATING TRANSCRIPTION FACTOR ATF 4/5"/>
    <property type="match status" value="1"/>
</dbReference>
<keyword evidence="3" id="KW-0238">DNA-binding</keyword>
<evidence type="ECO:0000256" key="2">
    <source>
        <dbReference type="ARBA" id="ARBA00023015"/>
    </source>
</evidence>
<dbReference type="GO" id="GO:0001228">
    <property type="term" value="F:DNA-binding transcription activator activity, RNA polymerase II-specific"/>
    <property type="evidence" value="ECO:0007669"/>
    <property type="project" value="TreeGrafter"/>
</dbReference>
<evidence type="ECO:0000256" key="6">
    <source>
        <dbReference type="SAM" id="Coils"/>
    </source>
</evidence>
<feature type="region of interest" description="Disordered" evidence="7">
    <location>
        <begin position="188"/>
        <end position="275"/>
    </location>
</feature>
<dbReference type="PROSITE" id="PS00036">
    <property type="entry name" value="BZIP_BASIC"/>
    <property type="match status" value="1"/>
</dbReference>
<reference evidence="9" key="1">
    <citation type="submission" date="2021-01" db="EMBL/GenBank/DDBJ databases">
        <authorList>
            <person name="Kaushik A."/>
        </authorList>
    </citation>
    <scope>NUCLEOTIDE SEQUENCE</scope>
    <source>
        <strain evidence="9">AG6-10EEA</strain>
    </source>
</reference>
<dbReference type="SMART" id="SM00338">
    <property type="entry name" value="BRLZ"/>
    <property type="match status" value="1"/>
</dbReference>
<feature type="compositionally biased region" description="Basic and acidic residues" evidence="7">
    <location>
        <begin position="353"/>
        <end position="363"/>
    </location>
</feature>
<proteinExistence type="predicted"/>
<name>A0A8H3HA85_9AGAM</name>
<dbReference type="AlphaFoldDB" id="A0A8H3HA85"/>
<gene>
    <name evidence="9" type="ORF">RDB_LOCUS101303</name>
</gene>
<dbReference type="EMBL" id="CAJMXA010003102">
    <property type="protein sequence ID" value="CAE6491131.1"/>
    <property type="molecule type" value="Genomic_DNA"/>
</dbReference>
<dbReference type="PROSITE" id="PS50217">
    <property type="entry name" value="BZIP"/>
    <property type="match status" value="1"/>
</dbReference>
<organism evidence="9 10">
    <name type="scientific">Rhizoctonia solani</name>
    <dbReference type="NCBI Taxonomy" id="456999"/>
    <lineage>
        <taxon>Eukaryota</taxon>
        <taxon>Fungi</taxon>
        <taxon>Dikarya</taxon>
        <taxon>Basidiomycota</taxon>
        <taxon>Agaricomycotina</taxon>
        <taxon>Agaricomycetes</taxon>
        <taxon>Cantharellales</taxon>
        <taxon>Ceratobasidiaceae</taxon>
        <taxon>Rhizoctonia</taxon>
    </lineage>
</organism>
<sequence>MSSIATRIKRSPSSTPSLGTPPQTPSVAAKKGIEDDLSTSEPQIKQELERWENVVFSFGMENNNRRSSSQEYSRGHPPHDNTHPSHQLPEGQIHPTIGGVPGFSAPWDIHTFFPADPYSQQSPYDMLGLGAMNAIPPHNPHAGAPSVPDPFGNPWDLGLHTGIPAHPQIQPLTPAEIAQYHALVARGAGHFLPPSPGASQSTPTQLPNPPSSTSSSPPASQAPPRGRSTSSAGRSPGHGQPSGSAITDEEVQTITEDKRRRNTAASARFRVKKKQRTMELEQAVVELEGRADELEKEAVELRRENGWLKEMVILKGRKAMENAQAAKSNAGAGPSGSGSQDESQDNDKDDDNADKGKGKSKDV</sequence>
<evidence type="ECO:0000256" key="3">
    <source>
        <dbReference type="ARBA" id="ARBA00023125"/>
    </source>
</evidence>
<evidence type="ECO:0000259" key="8">
    <source>
        <dbReference type="PROSITE" id="PS50217"/>
    </source>
</evidence>
<evidence type="ECO:0000256" key="5">
    <source>
        <dbReference type="ARBA" id="ARBA00023242"/>
    </source>
</evidence>
<evidence type="ECO:0000256" key="7">
    <source>
        <dbReference type="SAM" id="MobiDB-lite"/>
    </source>
</evidence>
<comment type="subcellular location">
    <subcellularLocation>
        <location evidence="1">Nucleus</location>
    </subcellularLocation>
</comment>
<feature type="coiled-coil region" evidence="6">
    <location>
        <begin position="277"/>
        <end position="311"/>
    </location>
</feature>
<dbReference type="InterPro" id="IPR004827">
    <property type="entry name" value="bZIP"/>
</dbReference>
<feature type="region of interest" description="Disordered" evidence="7">
    <location>
        <begin position="61"/>
        <end position="100"/>
    </location>
</feature>
<comment type="caution">
    <text evidence="9">The sequence shown here is derived from an EMBL/GenBank/DDBJ whole genome shotgun (WGS) entry which is preliminary data.</text>
</comment>
<evidence type="ECO:0000256" key="1">
    <source>
        <dbReference type="ARBA" id="ARBA00004123"/>
    </source>
</evidence>
<feature type="compositionally biased region" description="Basic and acidic residues" evidence="7">
    <location>
        <begin position="73"/>
        <end position="83"/>
    </location>
</feature>
<keyword evidence="6" id="KW-0175">Coiled coil</keyword>